<dbReference type="EMBL" id="JAHDYR010000053">
    <property type="protein sequence ID" value="KAG9391771.1"/>
    <property type="molecule type" value="Genomic_DNA"/>
</dbReference>
<dbReference type="Proteomes" id="UP000717585">
    <property type="component" value="Unassembled WGS sequence"/>
</dbReference>
<proteinExistence type="predicted"/>
<comment type="caution">
    <text evidence="1">The sequence shown here is derived from an EMBL/GenBank/DDBJ whole genome shotgun (WGS) entry which is preliminary data.</text>
</comment>
<evidence type="ECO:0000313" key="1">
    <source>
        <dbReference type="EMBL" id="KAG9391771.1"/>
    </source>
</evidence>
<reference evidence="1" key="1">
    <citation type="submission" date="2021-05" db="EMBL/GenBank/DDBJ databases">
        <title>A free-living protist that lacks canonical eukaryotic 1 DNA replication and segregation systems.</title>
        <authorList>
            <person name="Salas-Leiva D.E."/>
            <person name="Tromer E.C."/>
            <person name="Curtis B.A."/>
            <person name="Jerlstrom-Hultqvist J."/>
            <person name="Kolisko M."/>
            <person name="Yi Z."/>
            <person name="Salas-Leiva J.S."/>
            <person name="Gallot-Lavallee L."/>
            <person name="Kops G.J.P.L."/>
            <person name="Archibald J.M."/>
            <person name="Simpson A.G.B."/>
            <person name="Roger A.J."/>
        </authorList>
    </citation>
    <scope>NUCLEOTIDE SEQUENCE</scope>
    <source>
        <strain evidence="1">BICM</strain>
    </source>
</reference>
<evidence type="ECO:0000313" key="2">
    <source>
        <dbReference type="Proteomes" id="UP000717585"/>
    </source>
</evidence>
<gene>
    <name evidence="1" type="ORF">J8273_6550</name>
</gene>
<accession>A0A8J6AQQ8</accession>
<keyword evidence="2" id="KW-1185">Reference proteome</keyword>
<protein>
    <submittedName>
        <fullName evidence="1">Tiny Tim (Tim8/Tim9/Tim10/Tim13)</fullName>
    </submittedName>
</protein>
<name>A0A8J6AQQ8_9EUKA</name>
<organism evidence="1 2">
    <name type="scientific">Carpediemonas membranifera</name>
    <dbReference type="NCBI Taxonomy" id="201153"/>
    <lineage>
        <taxon>Eukaryota</taxon>
        <taxon>Metamonada</taxon>
        <taxon>Carpediemonas-like organisms</taxon>
        <taxon>Carpediemonas</taxon>
    </lineage>
</organism>
<dbReference type="SMR" id="A0A8J6AQQ8"/>
<sequence>MALSKNVDAIIRSEQDLDRRVEGERNAFEWRQSISHITNLCFEKCFNGRFITPRSIARAKNCGRLYKETSDYVTELLLDLQDVSV</sequence>
<dbReference type="AlphaFoldDB" id="A0A8J6AQQ8"/>